<evidence type="ECO:0000256" key="2">
    <source>
        <dbReference type="SAM" id="Phobius"/>
    </source>
</evidence>
<reference evidence="3" key="1">
    <citation type="journal article" date="2021" name="Sci. Adv.">
        <title>The American lobster genome reveals insights on longevity, neural, and immune adaptations.</title>
        <authorList>
            <person name="Polinski J.M."/>
            <person name="Zimin A.V."/>
            <person name="Clark K.F."/>
            <person name="Kohn A.B."/>
            <person name="Sadowski N."/>
            <person name="Timp W."/>
            <person name="Ptitsyn A."/>
            <person name="Khanna P."/>
            <person name="Romanova D.Y."/>
            <person name="Williams P."/>
            <person name="Greenwood S.J."/>
            <person name="Moroz L.L."/>
            <person name="Walt D.R."/>
            <person name="Bodnar A.G."/>
        </authorList>
    </citation>
    <scope>NUCLEOTIDE SEQUENCE</scope>
    <source>
        <strain evidence="3">GMGI-L3</strain>
    </source>
</reference>
<dbReference type="EMBL" id="JAHLQT010028808">
    <property type="protein sequence ID" value="KAG7161761.1"/>
    <property type="molecule type" value="Genomic_DNA"/>
</dbReference>
<evidence type="ECO:0000256" key="1">
    <source>
        <dbReference type="SAM" id="MobiDB-lite"/>
    </source>
</evidence>
<sequence length="86" mass="8783">MFGVGAGTMVTLVMGGAVAERFIGSVVEEHKSKSTGPHPPGVQTSNNTGVVPGASESSLDSYIIIVAVVSTIFPLICLILSLVIAR</sequence>
<name>A0A8J5JPP2_HOMAM</name>
<feature type="region of interest" description="Disordered" evidence="1">
    <location>
        <begin position="29"/>
        <end position="50"/>
    </location>
</feature>
<dbReference type="Proteomes" id="UP000747542">
    <property type="component" value="Unassembled WGS sequence"/>
</dbReference>
<organism evidence="3 4">
    <name type="scientific">Homarus americanus</name>
    <name type="common">American lobster</name>
    <dbReference type="NCBI Taxonomy" id="6706"/>
    <lineage>
        <taxon>Eukaryota</taxon>
        <taxon>Metazoa</taxon>
        <taxon>Ecdysozoa</taxon>
        <taxon>Arthropoda</taxon>
        <taxon>Crustacea</taxon>
        <taxon>Multicrustacea</taxon>
        <taxon>Malacostraca</taxon>
        <taxon>Eumalacostraca</taxon>
        <taxon>Eucarida</taxon>
        <taxon>Decapoda</taxon>
        <taxon>Pleocyemata</taxon>
        <taxon>Astacidea</taxon>
        <taxon>Nephropoidea</taxon>
        <taxon>Nephropidae</taxon>
        <taxon>Homarus</taxon>
    </lineage>
</organism>
<comment type="caution">
    <text evidence="3">The sequence shown here is derived from an EMBL/GenBank/DDBJ whole genome shotgun (WGS) entry which is preliminary data.</text>
</comment>
<keyword evidence="2" id="KW-0472">Membrane</keyword>
<keyword evidence="2" id="KW-0812">Transmembrane</keyword>
<keyword evidence="4" id="KW-1185">Reference proteome</keyword>
<dbReference type="AlphaFoldDB" id="A0A8J5JPP2"/>
<keyword evidence="2" id="KW-1133">Transmembrane helix</keyword>
<evidence type="ECO:0000313" key="3">
    <source>
        <dbReference type="EMBL" id="KAG7161761.1"/>
    </source>
</evidence>
<proteinExistence type="predicted"/>
<gene>
    <name evidence="3" type="ORF">Hamer_G007402</name>
</gene>
<evidence type="ECO:0000313" key="4">
    <source>
        <dbReference type="Proteomes" id="UP000747542"/>
    </source>
</evidence>
<feature type="transmembrane region" description="Helical" evidence="2">
    <location>
        <begin position="62"/>
        <end position="85"/>
    </location>
</feature>
<accession>A0A8J5JPP2</accession>
<protein>
    <submittedName>
        <fullName evidence="3">Uncharacterized protein</fullName>
    </submittedName>
</protein>